<evidence type="ECO:0000259" key="1">
    <source>
        <dbReference type="Pfam" id="PF05239"/>
    </source>
</evidence>
<dbReference type="Gene3D" id="3.90.50.10">
    <property type="entry name" value="Photosynthetic Reaction Center, subunit H, domain 2"/>
    <property type="match status" value="1"/>
</dbReference>
<evidence type="ECO:0000313" key="3">
    <source>
        <dbReference type="Proteomes" id="UP001523369"/>
    </source>
</evidence>
<keyword evidence="3" id="KW-1185">Reference proteome</keyword>
<dbReference type="RefSeq" id="WP_253237708.1">
    <property type="nucleotide sequence ID" value="NZ_JAMYJR010000013.1"/>
</dbReference>
<sequence>MITQSDLQYLNGVAIHTPDGTRIGSAGQVYLDDRTGEPEWISIHTGGAGESFVPVGAAVLAGDRLEIPYAPAQIAAAPQIDADHDLTPADEDELNAYYGLRRTGQLRKYTVSDETSSEFRG</sequence>
<dbReference type="Proteomes" id="UP001523369">
    <property type="component" value="Unassembled WGS sequence"/>
</dbReference>
<dbReference type="EMBL" id="JAMYJR010000013">
    <property type="protein sequence ID" value="MCO8271584.1"/>
    <property type="molecule type" value="Genomic_DNA"/>
</dbReference>
<evidence type="ECO:0000313" key="2">
    <source>
        <dbReference type="EMBL" id="MCO8271584.1"/>
    </source>
</evidence>
<organism evidence="2 3">
    <name type="scientific">Paractinoplanes aksuensis</name>
    <dbReference type="NCBI Taxonomy" id="2939490"/>
    <lineage>
        <taxon>Bacteria</taxon>
        <taxon>Bacillati</taxon>
        <taxon>Actinomycetota</taxon>
        <taxon>Actinomycetes</taxon>
        <taxon>Micromonosporales</taxon>
        <taxon>Micromonosporaceae</taxon>
        <taxon>Paractinoplanes</taxon>
    </lineage>
</organism>
<dbReference type="SUPFAM" id="SSF50346">
    <property type="entry name" value="PRC-barrel domain"/>
    <property type="match status" value="1"/>
</dbReference>
<dbReference type="Pfam" id="PF05239">
    <property type="entry name" value="PRC"/>
    <property type="match status" value="1"/>
</dbReference>
<dbReference type="InterPro" id="IPR027275">
    <property type="entry name" value="PRC-brl_dom"/>
</dbReference>
<feature type="domain" description="PRC-barrel" evidence="1">
    <location>
        <begin position="12"/>
        <end position="69"/>
    </location>
</feature>
<dbReference type="InterPro" id="IPR011033">
    <property type="entry name" value="PRC_barrel-like_sf"/>
</dbReference>
<proteinExistence type="predicted"/>
<protein>
    <submittedName>
        <fullName evidence="2">PRC-barrel domain-containing protein</fullName>
    </submittedName>
</protein>
<comment type="caution">
    <text evidence="2">The sequence shown here is derived from an EMBL/GenBank/DDBJ whole genome shotgun (WGS) entry which is preliminary data.</text>
</comment>
<name>A0ABT1DL65_9ACTN</name>
<accession>A0ABT1DL65</accession>
<dbReference type="InterPro" id="IPR014747">
    <property type="entry name" value="Bac_photo_RC_H_C"/>
</dbReference>
<reference evidence="2 3" key="1">
    <citation type="submission" date="2022-06" db="EMBL/GenBank/DDBJ databases">
        <title>New Species of the Genus Actinoplanes, ActinopZanes ferrugineus.</title>
        <authorList>
            <person name="Ding P."/>
        </authorList>
    </citation>
    <scope>NUCLEOTIDE SEQUENCE [LARGE SCALE GENOMIC DNA]</scope>
    <source>
        <strain evidence="2 3">TRM88003</strain>
    </source>
</reference>
<gene>
    <name evidence="2" type="ORF">M1L60_13375</name>
</gene>